<reference evidence="19" key="1">
    <citation type="submission" date="2021-02" db="EMBL/GenBank/DDBJ databases">
        <title>Thiocyanate and organic carbon inputs drive convergent selection for specific autotrophic Afipia and Thiobacillus strains within complex microbiomes.</title>
        <authorList>
            <person name="Huddy R.J."/>
            <person name="Sachdeva R."/>
            <person name="Kadzinga F."/>
            <person name="Kantor R.S."/>
            <person name="Harrison S.T.L."/>
            <person name="Banfield J.F."/>
        </authorList>
    </citation>
    <scope>NUCLEOTIDE SEQUENCE</scope>
    <source>
        <strain evidence="19">SCN18_10_11_15_R4_P_38_20</strain>
    </source>
</reference>
<evidence type="ECO:0000256" key="14">
    <source>
        <dbReference type="RuleBase" id="RU000320"/>
    </source>
</evidence>
<dbReference type="GO" id="GO:0042773">
    <property type="term" value="P:ATP synthesis coupled electron transport"/>
    <property type="evidence" value="ECO:0007669"/>
    <property type="project" value="InterPro"/>
</dbReference>
<dbReference type="InterPro" id="IPR003945">
    <property type="entry name" value="NU5C-like"/>
</dbReference>
<feature type="transmembrane region" description="Helical" evidence="15">
    <location>
        <begin position="507"/>
        <end position="529"/>
    </location>
</feature>
<feature type="transmembrane region" description="Helical" evidence="15">
    <location>
        <begin position="28"/>
        <end position="49"/>
    </location>
</feature>
<feature type="transmembrane region" description="Helical" evidence="15">
    <location>
        <begin position="336"/>
        <end position="358"/>
    </location>
</feature>
<feature type="domain" description="NADH-Ubiquinone oxidoreductase (complex I) chain 5 N-terminal" evidence="17">
    <location>
        <begin position="65"/>
        <end position="115"/>
    </location>
</feature>
<feature type="domain" description="NADH dehydrogenase subunit 5 C-terminal" evidence="18">
    <location>
        <begin position="435"/>
        <end position="627"/>
    </location>
</feature>
<name>A0A8J7TU15_9PROT</name>
<evidence type="ECO:0000256" key="13">
    <source>
        <dbReference type="ARBA" id="ARBA00049551"/>
    </source>
</evidence>
<evidence type="ECO:0000313" key="19">
    <source>
        <dbReference type="EMBL" id="MBN9412747.1"/>
    </source>
</evidence>
<evidence type="ECO:0000256" key="6">
    <source>
        <dbReference type="ARBA" id="ARBA00022692"/>
    </source>
</evidence>
<evidence type="ECO:0000256" key="12">
    <source>
        <dbReference type="ARBA" id="ARBA00023136"/>
    </source>
</evidence>
<dbReference type="PRINTS" id="PR01434">
    <property type="entry name" value="NADHDHGNASE5"/>
</dbReference>
<dbReference type="PANTHER" id="PTHR42829:SF2">
    <property type="entry name" value="NADH-UBIQUINONE OXIDOREDUCTASE CHAIN 5"/>
    <property type="match status" value="1"/>
</dbReference>
<dbReference type="EMBL" id="JAFKGL010000012">
    <property type="protein sequence ID" value="MBN9412747.1"/>
    <property type="molecule type" value="Genomic_DNA"/>
</dbReference>
<keyword evidence="12 15" id="KW-0472">Membrane</keyword>
<feature type="transmembrane region" description="Helical" evidence="15">
    <location>
        <begin position="114"/>
        <end position="131"/>
    </location>
</feature>
<feature type="transmembrane region" description="Helical" evidence="15">
    <location>
        <begin position="312"/>
        <end position="330"/>
    </location>
</feature>
<dbReference type="NCBIfam" id="TIGR01974">
    <property type="entry name" value="NDH_I_L"/>
    <property type="match status" value="1"/>
</dbReference>
<dbReference type="EC" id="7.1.1.2" evidence="2"/>
<dbReference type="GO" id="GO:0003954">
    <property type="term" value="F:NADH dehydrogenase activity"/>
    <property type="evidence" value="ECO:0007669"/>
    <property type="project" value="TreeGrafter"/>
</dbReference>
<evidence type="ECO:0000256" key="4">
    <source>
        <dbReference type="ARBA" id="ARBA00022448"/>
    </source>
</evidence>
<evidence type="ECO:0000256" key="2">
    <source>
        <dbReference type="ARBA" id="ARBA00012944"/>
    </source>
</evidence>
<accession>A0A8J7TU15</accession>
<feature type="transmembrane region" description="Helical" evidence="15">
    <location>
        <begin position="82"/>
        <end position="102"/>
    </location>
</feature>
<evidence type="ECO:0000256" key="7">
    <source>
        <dbReference type="ARBA" id="ARBA00022967"/>
    </source>
</evidence>
<evidence type="ECO:0000256" key="5">
    <source>
        <dbReference type="ARBA" id="ARBA00022660"/>
    </source>
</evidence>
<dbReference type="InterPro" id="IPR018393">
    <property type="entry name" value="NADHpl_OxRdtase_5_subgr"/>
</dbReference>
<dbReference type="GO" id="GO:0008137">
    <property type="term" value="F:NADH dehydrogenase (ubiquinone) activity"/>
    <property type="evidence" value="ECO:0007669"/>
    <property type="project" value="UniProtKB-EC"/>
</dbReference>
<feature type="transmembrane region" description="Helical" evidence="15">
    <location>
        <begin position="379"/>
        <end position="402"/>
    </location>
</feature>
<dbReference type="InterPro" id="IPR001516">
    <property type="entry name" value="Proton_antipo_N"/>
</dbReference>
<evidence type="ECO:0000256" key="1">
    <source>
        <dbReference type="ARBA" id="ARBA00004127"/>
    </source>
</evidence>
<comment type="subcellular location">
    <subcellularLocation>
        <location evidence="1">Endomembrane system</location>
        <topology evidence="1">Multi-pass membrane protein</topology>
    </subcellularLocation>
    <subcellularLocation>
        <location evidence="14">Membrane</location>
        <topology evidence="14">Multi-pass membrane protein</topology>
    </subcellularLocation>
</comment>
<keyword evidence="8" id="KW-0249">Electron transport</keyword>
<dbReference type="Pfam" id="PF00361">
    <property type="entry name" value="Proton_antipo_M"/>
    <property type="match status" value="1"/>
</dbReference>
<evidence type="ECO:0000256" key="3">
    <source>
        <dbReference type="ARBA" id="ARBA00021096"/>
    </source>
</evidence>
<dbReference type="NCBIfam" id="NF005141">
    <property type="entry name" value="PRK06590.1"/>
    <property type="match status" value="1"/>
</dbReference>
<dbReference type="PRINTS" id="PR01435">
    <property type="entry name" value="NPOXDRDTASE5"/>
</dbReference>
<keyword evidence="10" id="KW-0520">NAD</keyword>
<keyword evidence="5" id="KW-0679">Respiratory chain</keyword>
<gene>
    <name evidence="19" type="primary">nuoL</name>
    <name evidence="19" type="ORF">J0H12_02315</name>
</gene>
<dbReference type="Gene3D" id="1.20.5.2700">
    <property type="match status" value="1"/>
</dbReference>
<evidence type="ECO:0000256" key="8">
    <source>
        <dbReference type="ARBA" id="ARBA00022982"/>
    </source>
</evidence>
<dbReference type="Proteomes" id="UP000664414">
    <property type="component" value="Unassembled WGS sequence"/>
</dbReference>
<dbReference type="InterPro" id="IPR010934">
    <property type="entry name" value="NADH_DH_su5_C"/>
</dbReference>
<dbReference type="Pfam" id="PF00662">
    <property type="entry name" value="Proton_antipo_N"/>
    <property type="match status" value="1"/>
</dbReference>
<sequence>MVEYLSIFCPLLGFIFISFLGHKFNKHAINLISCIIIAIATVSSFIFAWNLHHNGQNITLSLLPWFDVGNFQIHWSLYFDNLSVTMVLLVNLISFLVHVYSIGYMNQDPSSSRFMSYLSLFTFMMLILVTADNLVQLFFGWEGVGLTSYLLIGFWYERESANEAAFKAFFVNRIGDLGFLLGIAGTFLVFKTLEFDQLFQLIPLKEGHSFDLLGYKFSTFETLGILFFIGAMGKSAQIGLHTWLPDAMEGPTPVSALIHAATMVTAGVFLLIRLSPLYELAPYTRDFIALVGSITAIFAGSIAITQNDIKRVIAYSTCSQLGYMFMAIGLSAYNGALFHLVTHAFFKALLFLGAGAVIHALSDEQDMRYMGGLWRSIPVTYTVMIIGTLALCGLPFFAGYFSKDYILEVALLNSSWVGQVSYFLGICAAVLTAFYSWRLLFLTFHGENRANELVMSHIHEPDYSMLAPLFVLVFGSIFGGYLGKAFFLNEKFLGSFMPMHEENHLNFFFKHLPTIAVFIGIGLAIYLYLIRPQMPVLIVQRFKKVYLFLYNKWFFDEFYNRLFLNNALKGARFLWLKTDQKIIDGYGPEGIASFAEWVAKRASQLQTGYIYHYVLALVGGLCIFILLLLFKS</sequence>
<keyword evidence="6 14" id="KW-0812">Transmembrane</keyword>
<feature type="transmembrane region" description="Helical" evidence="15">
    <location>
        <begin position="5"/>
        <end position="21"/>
    </location>
</feature>
<keyword evidence="7" id="KW-1278">Translocase</keyword>
<proteinExistence type="predicted"/>
<feature type="transmembrane region" description="Helical" evidence="15">
    <location>
        <begin position="177"/>
        <end position="193"/>
    </location>
</feature>
<evidence type="ECO:0000256" key="11">
    <source>
        <dbReference type="ARBA" id="ARBA00023075"/>
    </source>
</evidence>
<feature type="transmembrane region" description="Helical" evidence="15">
    <location>
        <begin position="610"/>
        <end position="630"/>
    </location>
</feature>
<feature type="transmembrane region" description="Helical" evidence="15">
    <location>
        <begin position="422"/>
        <end position="444"/>
    </location>
</feature>
<evidence type="ECO:0000256" key="9">
    <source>
        <dbReference type="ARBA" id="ARBA00022989"/>
    </source>
</evidence>
<evidence type="ECO:0000256" key="15">
    <source>
        <dbReference type="SAM" id="Phobius"/>
    </source>
</evidence>
<dbReference type="Pfam" id="PF06455">
    <property type="entry name" value="NADH5_C"/>
    <property type="match status" value="1"/>
</dbReference>
<keyword evidence="4" id="KW-0813">Transport</keyword>
<feature type="domain" description="NADH:quinone oxidoreductase/Mrp antiporter transmembrane" evidence="16">
    <location>
        <begin position="131"/>
        <end position="421"/>
    </location>
</feature>
<feature type="transmembrane region" description="Helical" evidence="15">
    <location>
        <begin position="137"/>
        <end position="156"/>
    </location>
</feature>
<organism evidence="19 20">
    <name type="scientific">Candidatus Paracaedimonas acanthamoebae</name>
    <dbReference type="NCBI Taxonomy" id="244581"/>
    <lineage>
        <taxon>Bacteria</taxon>
        <taxon>Pseudomonadati</taxon>
        <taxon>Pseudomonadota</taxon>
        <taxon>Alphaproteobacteria</taxon>
        <taxon>Holosporales</taxon>
        <taxon>Caedimonadaceae</taxon>
        <taxon>Candidatus Paracaedimonas</taxon>
    </lineage>
</organism>
<keyword evidence="9 15" id="KW-1133">Transmembrane helix</keyword>
<evidence type="ECO:0000313" key="20">
    <source>
        <dbReference type="Proteomes" id="UP000664414"/>
    </source>
</evidence>
<evidence type="ECO:0000256" key="10">
    <source>
        <dbReference type="ARBA" id="ARBA00023027"/>
    </source>
</evidence>
<evidence type="ECO:0000259" key="18">
    <source>
        <dbReference type="Pfam" id="PF06455"/>
    </source>
</evidence>
<keyword evidence="11" id="KW-0830">Ubiquinone</keyword>
<dbReference type="InterPro" id="IPR001750">
    <property type="entry name" value="ND/Mrp_TM"/>
</dbReference>
<evidence type="ECO:0000259" key="16">
    <source>
        <dbReference type="Pfam" id="PF00361"/>
    </source>
</evidence>
<dbReference type="GO" id="GO:0012505">
    <property type="term" value="C:endomembrane system"/>
    <property type="evidence" value="ECO:0007669"/>
    <property type="project" value="UniProtKB-SubCell"/>
</dbReference>
<feature type="transmembrane region" description="Helical" evidence="15">
    <location>
        <begin position="254"/>
        <end position="275"/>
    </location>
</feature>
<comment type="caution">
    <text evidence="19">The sequence shown here is derived from an EMBL/GenBank/DDBJ whole genome shotgun (WGS) entry which is preliminary data.</text>
</comment>
<protein>
    <recommendedName>
        <fullName evidence="3">NADH-ubiquinone oxidoreductase chain 5</fullName>
        <ecNumber evidence="2">7.1.1.2</ecNumber>
    </recommendedName>
</protein>
<feature type="transmembrane region" description="Helical" evidence="15">
    <location>
        <begin position="465"/>
        <end position="487"/>
    </location>
</feature>
<feature type="transmembrane region" description="Helical" evidence="15">
    <location>
        <begin position="213"/>
        <end position="233"/>
    </location>
</feature>
<evidence type="ECO:0000259" key="17">
    <source>
        <dbReference type="Pfam" id="PF00662"/>
    </source>
</evidence>
<dbReference type="GO" id="GO:0015990">
    <property type="term" value="P:electron transport coupled proton transport"/>
    <property type="evidence" value="ECO:0007669"/>
    <property type="project" value="TreeGrafter"/>
</dbReference>
<feature type="transmembrane region" description="Helical" evidence="15">
    <location>
        <begin position="287"/>
        <end position="305"/>
    </location>
</feature>
<dbReference type="PANTHER" id="PTHR42829">
    <property type="entry name" value="NADH-UBIQUINONE OXIDOREDUCTASE CHAIN 5"/>
    <property type="match status" value="1"/>
</dbReference>
<dbReference type="GO" id="GO:0016020">
    <property type="term" value="C:membrane"/>
    <property type="evidence" value="ECO:0007669"/>
    <property type="project" value="UniProtKB-SubCell"/>
</dbReference>
<comment type="catalytic activity">
    <reaction evidence="13">
        <text>a ubiquinone + NADH + 5 H(+)(in) = a ubiquinol + NAD(+) + 4 H(+)(out)</text>
        <dbReference type="Rhea" id="RHEA:29091"/>
        <dbReference type="Rhea" id="RHEA-COMP:9565"/>
        <dbReference type="Rhea" id="RHEA-COMP:9566"/>
        <dbReference type="ChEBI" id="CHEBI:15378"/>
        <dbReference type="ChEBI" id="CHEBI:16389"/>
        <dbReference type="ChEBI" id="CHEBI:17976"/>
        <dbReference type="ChEBI" id="CHEBI:57540"/>
        <dbReference type="ChEBI" id="CHEBI:57945"/>
        <dbReference type="EC" id="7.1.1.2"/>
    </reaction>
</comment>
<dbReference type="AlphaFoldDB" id="A0A8J7TU15"/>